<keyword evidence="2" id="KW-1185">Reference proteome</keyword>
<sequence length="152" mass="17734">MGYYYRGILTSIESLDCIKNRFRNLYVIQLYKDLLTIPITDELYDEINMNQGSSFKNYEYLTDLIGKFCLEISKVSRTAYVEAEYFGGIGTQSGIVWDSEVVIYEETLSKNAINKALEHLGIIKTDGKDEFDTVNLSRHRFIDDWINKEYHL</sequence>
<organism evidence="1 2">
    <name type="scientific">Paenibacillus allorhizoplanae</name>
    <dbReference type="NCBI Taxonomy" id="2905648"/>
    <lineage>
        <taxon>Bacteria</taxon>
        <taxon>Bacillati</taxon>
        <taxon>Bacillota</taxon>
        <taxon>Bacilli</taxon>
        <taxon>Bacillales</taxon>
        <taxon>Paenibacillaceae</taxon>
        <taxon>Paenibacillus</taxon>
    </lineage>
</organism>
<accession>A0ABM9D0Q1</accession>
<dbReference type="EMBL" id="CAKMMW010000053">
    <property type="protein sequence ID" value="CAH1232620.1"/>
    <property type="molecule type" value="Genomic_DNA"/>
</dbReference>
<evidence type="ECO:0000313" key="1">
    <source>
        <dbReference type="EMBL" id="CAH1232620.1"/>
    </source>
</evidence>
<comment type="caution">
    <text evidence="1">The sequence shown here is derived from an EMBL/GenBank/DDBJ whole genome shotgun (WGS) entry which is preliminary data.</text>
</comment>
<evidence type="ECO:0000313" key="2">
    <source>
        <dbReference type="Proteomes" id="UP000838821"/>
    </source>
</evidence>
<gene>
    <name evidence="1" type="ORF">PAECIP111891_07061</name>
</gene>
<proteinExistence type="predicted"/>
<reference evidence="1" key="1">
    <citation type="submission" date="2022-01" db="EMBL/GenBank/DDBJ databases">
        <authorList>
            <person name="Criscuolo A."/>
        </authorList>
    </citation>
    <scope>NUCLEOTIDE SEQUENCE</scope>
    <source>
        <strain evidence="1">CIP111891</strain>
    </source>
</reference>
<protein>
    <submittedName>
        <fullName evidence="1">Uncharacterized protein</fullName>
    </submittedName>
</protein>
<name>A0ABM9D0Q1_9BACL</name>
<dbReference type="Proteomes" id="UP000838821">
    <property type="component" value="Unassembled WGS sequence"/>
</dbReference>